<dbReference type="HOGENOM" id="CLU_782559_0_0_1"/>
<dbReference type="EMBL" id="JH993044">
    <property type="protein sequence ID" value="EKX38953.1"/>
    <property type="molecule type" value="Genomic_DNA"/>
</dbReference>
<dbReference type="AlphaFoldDB" id="L1IRT6"/>
<reference evidence="1 3" key="1">
    <citation type="journal article" date="2012" name="Nature">
        <title>Algal genomes reveal evolutionary mosaicism and the fate of nucleomorphs.</title>
        <authorList>
            <consortium name="DOE Joint Genome Institute"/>
            <person name="Curtis B.A."/>
            <person name="Tanifuji G."/>
            <person name="Burki F."/>
            <person name="Gruber A."/>
            <person name="Irimia M."/>
            <person name="Maruyama S."/>
            <person name="Arias M.C."/>
            <person name="Ball S.G."/>
            <person name="Gile G.H."/>
            <person name="Hirakawa Y."/>
            <person name="Hopkins J.F."/>
            <person name="Kuo A."/>
            <person name="Rensing S.A."/>
            <person name="Schmutz J."/>
            <person name="Symeonidi A."/>
            <person name="Elias M."/>
            <person name="Eveleigh R.J."/>
            <person name="Herman E.K."/>
            <person name="Klute M.J."/>
            <person name="Nakayama T."/>
            <person name="Obornik M."/>
            <person name="Reyes-Prieto A."/>
            <person name="Armbrust E.V."/>
            <person name="Aves S.J."/>
            <person name="Beiko R.G."/>
            <person name="Coutinho P."/>
            <person name="Dacks J.B."/>
            <person name="Durnford D.G."/>
            <person name="Fast N.M."/>
            <person name="Green B.R."/>
            <person name="Grisdale C.J."/>
            <person name="Hempel F."/>
            <person name="Henrissat B."/>
            <person name="Hoppner M.P."/>
            <person name="Ishida K."/>
            <person name="Kim E."/>
            <person name="Koreny L."/>
            <person name="Kroth P.G."/>
            <person name="Liu Y."/>
            <person name="Malik S.B."/>
            <person name="Maier U.G."/>
            <person name="McRose D."/>
            <person name="Mock T."/>
            <person name="Neilson J.A."/>
            <person name="Onodera N.T."/>
            <person name="Poole A.M."/>
            <person name="Pritham E.J."/>
            <person name="Richards T.A."/>
            <person name="Rocap G."/>
            <person name="Roy S.W."/>
            <person name="Sarai C."/>
            <person name="Schaack S."/>
            <person name="Shirato S."/>
            <person name="Slamovits C.H."/>
            <person name="Spencer D.F."/>
            <person name="Suzuki S."/>
            <person name="Worden A.Z."/>
            <person name="Zauner S."/>
            <person name="Barry K."/>
            <person name="Bell C."/>
            <person name="Bharti A.K."/>
            <person name="Crow J.A."/>
            <person name="Grimwood J."/>
            <person name="Kramer R."/>
            <person name="Lindquist E."/>
            <person name="Lucas S."/>
            <person name="Salamov A."/>
            <person name="McFadden G.I."/>
            <person name="Lane C.E."/>
            <person name="Keeling P.J."/>
            <person name="Gray M.W."/>
            <person name="Grigoriev I.V."/>
            <person name="Archibald J.M."/>
        </authorList>
    </citation>
    <scope>NUCLEOTIDE SEQUENCE</scope>
    <source>
        <strain evidence="1 3">CCMP2712</strain>
    </source>
</reference>
<keyword evidence="3" id="KW-1185">Reference proteome</keyword>
<evidence type="ECO:0000313" key="1">
    <source>
        <dbReference type="EMBL" id="EKX38953.1"/>
    </source>
</evidence>
<dbReference type="KEGG" id="gtt:GUITHDRAFT_175520"/>
<name>L1IRT6_GUITC</name>
<dbReference type="RefSeq" id="XP_005825933.1">
    <property type="nucleotide sequence ID" value="XM_005825876.1"/>
</dbReference>
<evidence type="ECO:0000313" key="3">
    <source>
        <dbReference type="Proteomes" id="UP000011087"/>
    </source>
</evidence>
<dbReference type="GeneID" id="17295648"/>
<feature type="non-terminal residue" evidence="1">
    <location>
        <position position="1"/>
    </location>
</feature>
<gene>
    <name evidence="1" type="ORF">GUITHDRAFT_175520</name>
</gene>
<dbReference type="PaxDb" id="55529-EKX38953"/>
<protein>
    <submittedName>
        <fullName evidence="1 2">Uncharacterized protein</fullName>
    </submittedName>
</protein>
<dbReference type="Proteomes" id="UP000011087">
    <property type="component" value="Unassembled WGS sequence"/>
</dbReference>
<sequence length="344" mass="37598">FDPSIARKRLDEMWRLFINFGEERDPYQVHLDQVADRYILTKGFQLIRDELMLGDESHRSTCQACSADLTLPSVITTCGYTNCGDRICQNAVKAYTRTVASRFASLTEVGESKPEIFCPTGGGTDSGATLAHVTVAHQIDKSIRDQLYNGNPRSFILVNIDINTHCGHSEQGGTVTYGKAQESNYREARAACGAIAGLLSKYDGKNGVHVRLRADLGEDNFEFLTKNKVLADDGSEVTMLVAACIVAVQGMRNTLKALAQNELDERGVGHVTACVDVNNMGADECLIYCARGTVFNGKIMEQGLGTEASKYIAKMSCGADGKKRVKLFYGDEQLMRSASFQSNS</sequence>
<reference evidence="2" key="3">
    <citation type="submission" date="2016-03" db="UniProtKB">
        <authorList>
            <consortium name="EnsemblProtists"/>
        </authorList>
    </citation>
    <scope>IDENTIFICATION</scope>
</reference>
<accession>L1IRT6</accession>
<organism evidence="1">
    <name type="scientific">Guillardia theta (strain CCMP2712)</name>
    <name type="common">Cryptophyte</name>
    <dbReference type="NCBI Taxonomy" id="905079"/>
    <lineage>
        <taxon>Eukaryota</taxon>
        <taxon>Cryptophyceae</taxon>
        <taxon>Pyrenomonadales</taxon>
        <taxon>Geminigeraceae</taxon>
        <taxon>Guillardia</taxon>
    </lineage>
</organism>
<evidence type="ECO:0000313" key="2">
    <source>
        <dbReference type="EnsemblProtists" id="EKX38953"/>
    </source>
</evidence>
<proteinExistence type="predicted"/>
<dbReference type="EnsemblProtists" id="EKX38953">
    <property type="protein sequence ID" value="EKX38953"/>
    <property type="gene ID" value="GUITHDRAFT_175520"/>
</dbReference>
<reference evidence="3" key="2">
    <citation type="submission" date="2012-11" db="EMBL/GenBank/DDBJ databases">
        <authorList>
            <person name="Kuo A."/>
            <person name="Curtis B.A."/>
            <person name="Tanifuji G."/>
            <person name="Burki F."/>
            <person name="Gruber A."/>
            <person name="Irimia M."/>
            <person name="Maruyama S."/>
            <person name="Arias M.C."/>
            <person name="Ball S.G."/>
            <person name="Gile G.H."/>
            <person name="Hirakawa Y."/>
            <person name="Hopkins J.F."/>
            <person name="Rensing S.A."/>
            <person name="Schmutz J."/>
            <person name="Symeonidi A."/>
            <person name="Elias M."/>
            <person name="Eveleigh R.J."/>
            <person name="Herman E.K."/>
            <person name="Klute M.J."/>
            <person name="Nakayama T."/>
            <person name="Obornik M."/>
            <person name="Reyes-Prieto A."/>
            <person name="Armbrust E.V."/>
            <person name="Aves S.J."/>
            <person name="Beiko R.G."/>
            <person name="Coutinho P."/>
            <person name="Dacks J.B."/>
            <person name="Durnford D.G."/>
            <person name="Fast N.M."/>
            <person name="Green B.R."/>
            <person name="Grisdale C."/>
            <person name="Hempe F."/>
            <person name="Henrissat B."/>
            <person name="Hoppner M.P."/>
            <person name="Ishida K.-I."/>
            <person name="Kim E."/>
            <person name="Koreny L."/>
            <person name="Kroth P.G."/>
            <person name="Liu Y."/>
            <person name="Malik S.-B."/>
            <person name="Maier U.G."/>
            <person name="McRose D."/>
            <person name="Mock T."/>
            <person name="Neilson J.A."/>
            <person name="Onodera N.T."/>
            <person name="Poole A.M."/>
            <person name="Pritham E.J."/>
            <person name="Richards T.A."/>
            <person name="Rocap G."/>
            <person name="Roy S.W."/>
            <person name="Sarai C."/>
            <person name="Schaack S."/>
            <person name="Shirato S."/>
            <person name="Slamovits C.H."/>
            <person name="Spencer D.F."/>
            <person name="Suzuki S."/>
            <person name="Worden A.Z."/>
            <person name="Zauner S."/>
            <person name="Barry K."/>
            <person name="Bell C."/>
            <person name="Bharti A.K."/>
            <person name="Crow J.A."/>
            <person name="Grimwood J."/>
            <person name="Kramer R."/>
            <person name="Lindquist E."/>
            <person name="Lucas S."/>
            <person name="Salamov A."/>
            <person name="McFadden G.I."/>
            <person name="Lane C.E."/>
            <person name="Keeling P.J."/>
            <person name="Gray M.W."/>
            <person name="Grigoriev I.V."/>
            <person name="Archibald J.M."/>
        </authorList>
    </citation>
    <scope>NUCLEOTIDE SEQUENCE</scope>
    <source>
        <strain evidence="3">CCMP2712</strain>
    </source>
</reference>